<gene>
    <name evidence="2" type="ordered locus">PCC7424_1149</name>
</gene>
<dbReference type="CDD" id="cd04301">
    <property type="entry name" value="NAT_SF"/>
    <property type="match status" value="1"/>
</dbReference>
<dbReference type="SUPFAM" id="SSF55729">
    <property type="entry name" value="Acyl-CoA N-acyltransferases (Nat)"/>
    <property type="match status" value="1"/>
</dbReference>
<dbReference type="InterPro" id="IPR000182">
    <property type="entry name" value="GNAT_dom"/>
</dbReference>
<keyword evidence="2" id="KW-0808">Transferase</keyword>
<feature type="domain" description="N-acetyltransferase" evidence="1">
    <location>
        <begin position="76"/>
        <end position="212"/>
    </location>
</feature>
<dbReference type="PANTHER" id="PTHR42791">
    <property type="entry name" value="GNAT FAMILY ACETYLTRANSFERASE"/>
    <property type="match status" value="1"/>
</dbReference>
<dbReference type="PROSITE" id="PS51186">
    <property type="entry name" value="GNAT"/>
    <property type="match status" value="1"/>
</dbReference>
<accession>B7K732</accession>
<dbReference type="HOGENOM" id="CLU_1281436_0_0_3"/>
<evidence type="ECO:0000313" key="2">
    <source>
        <dbReference type="EMBL" id="ACK69600.1"/>
    </source>
</evidence>
<dbReference type="Pfam" id="PF00583">
    <property type="entry name" value="Acetyltransf_1"/>
    <property type="match status" value="1"/>
</dbReference>
<dbReference type="Proteomes" id="UP000002384">
    <property type="component" value="Chromosome"/>
</dbReference>
<dbReference type="InterPro" id="IPR016181">
    <property type="entry name" value="Acyl_CoA_acyltransferase"/>
</dbReference>
<dbReference type="KEGG" id="cyc:PCC7424_1149"/>
<keyword evidence="3" id="KW-1185">Reference proteome</keyword>
<sequence>MLNIKNQLNMNYSIITELIMLTNSSTLIQQVANILSESFLDDPSFTYIFGDNTHKAKALNAFFEIFATDGIQRGKILIAPDEQGACIWYPAEVEIFNQQFEELLSNVIDTILEITGKESSQRFEQLVEKVSANEPKQKHCEVFFLGLKPVARNKGIGKSLLKPVLDYADTNQVGCYLVSSNARNLSFYERQGFQKYCSIEISSFYSMTGMWRNVG</sequence>
<dbReference type="AlphaFoldDB" id="B7K732"/>
<protein>
    <submittedName>
        <fullName evidence="2">GCN5-related N-acetyltransferase</fullName>
    </submittedName>
</protein>
<reference evidence="3" key="1">
    <citation type="journal article" date="2011" name="MBio">
        <title>Novel metabolic attributes of the genus Cyanothece, comprising a group of unicellular nitrogen-fixing Cyanobacteria.</title>
        <authorList>
            <person name="Bandyopadhyay A."/>
            <person name="Elvitigala T."/>
            <person name="Welsh E."/>
            <person name="Stockel J."/>
            <person name="Liberton M."/>
            <person name="Min H."/>
            <person name="Sherman L.A."/>
            <person name="Pakrasi H.B."/>
        </authorList>
    </citation>
    <scope>NUCLEOTIDE SEQUENCE [LARGE SCALE GENOMIC DNA]</scope>
    <source>
        <strain evidence="3">PCC 7424</strain>
    </source>
</reference>
<dbReference type="GO" id="GO:0016747">
    <property type="term" value="F:acyltransferase activity, transferring groups other than amino-acyl groups"/>
    <property type="evidence" value="ECO:0007669"/>
    <property type="project" value="InterPro"/>
</dbReference>
<dbReference type="EMBL" id="CP001291">
    <property type="protein sequence ID" value="ACK69600.1"/>
    <property type="molecule type" value="Genomic_DNA"/>
</dbReference>
<dbReference type="RefSeq" id="WP_012598546.1">
    <property type="nucleotide sequence ID" value="NC_011729.1"/>
</dbReference>
<organism evidence="2 3">
    <name type="scientific">Gloeothece citriformis (strain PCC 7424)</name>
    <name type="common">Cyanothece sp. (strain PCC 7424)</name>
    <dbReference type="NCBI Taxonomy" id="65393"/>
    <lineage>
        <taxon>Bacteria</taxon>
        <taxon>Bacillati</taxon>
        <taxon>Cyanobacteriota</taxon>
        <taxon>Cyanophyceae</taxon>
        <taxon>Oscillatoriophycideae</taxon>
        <taxon>Chroococcales</taxon>
        <taxon>Aphanothecaceae</taxon>
        <taxon>Gloeothece</taxon>
        <taxon>Gloeothece citriformis</taxon>
    </lineage>
</organism>
<evidence type="ECO:0000313" key="3">
    <source>
        <dbReference type="Proteomes" id="UP000002384"/>
    </source>
</evidence>
<dbReference type="Gene3D" id="3.40.630.30">
    <property type="match status" value="1"/>
</dbReference>
<evidence type="ECO:0000259" key="1">
    <source>
        <dbReference type="PROSITE" id="PS51186"/>
    </source>
</evidence>
<dbReference type="eggNOG" id="COG0454">
    <property type="taxonomic scope" value="Bacteria"/>
</dbReference>
<dbReference type="STRING" id="65393.PCC7424_1149"/>
<proteinExistence type="predicted"/>
<dbReference type="PANTHER" id="PTHR42791:SF1">
    <property type="entry name" value="N-ACETYLTRANSFERASE DOMAIN-CONTAINING PROTEIN"/>
    <property type="match status" value="1"/>
</dbReference>
<dbReference type="InterPro" id="IPR052523">
    <property type="entry name" value="Trichothecene_AcTrans"/>
</dbReference>
<name>B7K732_GLOC7</name>